<evidence type="ECO:0000313" key="3">
    <source>
        <dbReference type="Proteomes" id="UP000813824"/>
    </source>
</evidence>
<gene>
    <name evidence="2" type="ORF">BXZ70DRAFT_1007681</name>
</gene>
<accession>A0A8K0UP54</accession>
<reference evidence="2" key="1">
    <citation type="journal article" date="2021" name="New Phytol.">
        <title>Evolutionary innovations through gain and loss of genes in the ectomycorrhizal Boletales.</title>
        <authorList>
            <person name="Wu G."/>
            <person name="Miyauchi S."/>
            <person name="Morin E."/>
            <person name="Kuo A."/>
            <person name="Drula E."/>
            <person name="Varga T."/>
            <person name="Kohler A."/>
            <person name="Feng B."/>
            <person name="Cao Y."/>
            <person name="Lipzen A."/>
            <person name="Daum C."/>
            <person name="Hundley H."/>
            <person name="Pangilinan J."/>
            <person name="Johnson J."/>
            <person name="Barry K."/>
            <person name="LaButti K."/>
            <person name="Ng V."/>
            <person name="Ahrendt S."/>
            <person name="Min B."/>
            <person name="Choi I.G."/>
            <person name="Park H."/>
            <person name="Plett J.M."/>
            <person name="Magnuson J."/>
            <person name="Spatafora J.W."/>
            <person name="Nagy L.G."/>
            <person name="Henrissat B."/>
            <person name="Grigoriev I.V."/>
            <person name="Yang Z.L."/>
            <person name="Xu J."/>
            <person name="Martin F.M."/>
        </authorList>
    </citation>
    <scope>NUCLEOTIDE SEQUENCE</scope>
    <source>
        <strain evidence="2">KKN 215</strain>
    </source>
</reference>
<protein>
    <submittedName>
        <fullName evidence="2">Uncharacterized protein</fullName>
    </submittedName>
</protein>
<feature type="compositionally biased region" description="Low complexity" evidence="1">
    <location>
        <begin position="244"/>
        <end position="273"/>
    </location>
</feature>
<dbReference type="AlphaFoldDB" id="A0A8K0UP54"/>
<organism evidence="2 3">
    <name type="scientific">Cristinia sonorae</name>
    <dbReference type="NCBI Taxonomy" id="1940300"/>
    <lineage>
        <taxon>Eukaryota</taxon>
        <taxon>Fungi</taxon>
        <taxon>Dikarya</taxon>
        <taxon>Basidiomycota</taxon>
        <taxon>Agaricomycotina</taxon>
        <taxon>Agaricomycetes</taxon>
        <taxon>Agaricomycetidae</taxon>
        <taxon>Agaricales</taxon>
        <taxon>Pleurotineae</taxon>
        <taxon>Stephanosporaceae</taxon>
        <taxon>Cristinia</taxon>
    </lineage>
</organism>
<keyword evidence="3" id="KW-1185">Reference proteome</keyword>
<dbReference type="EMBL" id="JAEVFJ010000013">
    <property type="protein sequence ID" value="KAH8101305.1"/>
    <property type="molecule type" value="Genomic_DNA"/>
</dbReference>
<comment type="caution">
    <text evidence="2">The sequence shown here is derived from an EMBL/GenBank/DDBJ whole genome shotgun (WGS) entry which is preliminary data.</text>
</comment>
<name>A0A8K0UP54_9AGAR</name>
<feature type="compositionally biased region" description="Polar residues" evidence="1">
    <location>
        <begin position="210"/>
        <end position="219"/>
    </location>
</feature>
<evidence type="ECO:0000313" key="2">
    <source>
        <dbReference type="EMBL" id="KAH8101305.1"/>
    </source>
</evidence>
<feature type="compositionally biased region" description="Basic residues" evidence="1">
    <location>
        <begin position="1"/>
        <end position="16"/>
    </location>
</feature>
<feature type="compositionally biased region" description="Basic and acidic residues" evidence="1">
    <location>
        <begin position="186"/>
        <end position="199"/>
    </location>
</feature>
<feature type="compositionally biased region" description="Basic residues" evidence="1">
    <location>
        <begin position="222"/>
        <end position="236"/>
    </location>
</feature>
<evidence type="ECO:0000256" key="1">
    <source>
        <dbReference type="SAM" id="MobiDB-lite"/>
    </source>
</evidence>
<proteinExistence type="predicted"/>
<feature type="compositionally biased region" description="Polar residues" evidence="1">
    <location>
        <begin position="160"/>
        <end position="182"/>
    </location>
</feature>
<feature type="region of interest" description="Disordered" evidence="1">
    <location>
        <begin position="155"/>
        <end position="288"/>
    </location>
</feature>
<dbReference type="OrthoDB" id="2799468at2759"/>
<feature type="region of interest" description="Disordered" evidence="1">
    <location>
        <begin position="1"/>
        <end position="39"/>
    </location>
</feature>
<sequence>MQMKFRTKSPKTKPATRRPSTASELAEEEARFGIHPDSIGQEEARKIMSEQHKTLGFRPPPDSLAAFAQLVATNHPIVVAPVALEVLRSAVKLDSERILLQRRSEKTAPVASTSNLEQNSIAPVPMVVDINTMNNADVRLLMSFTHRALGYRPPPGSLAANAQASVQQRSQKNLSGKQSPTLPESVLKEAASRDADRIRSTVAAGGLSQPGASTDSQENTTKKKKVKRLPKRRPRIAAKSSDPTSNSSQSVSGSDTQSPPSSEPSTSSLSTSTAPPPALHRAETTDSVEIIGDVLIVNSI</sequence>
<dbReference type="Proteomes" id="UP000813824">
    <property type="component" value="Unassembled WGS sequence"/>
</dbReference>